<dbReference type="EMBL" id="JAKMXF010000357">
    <property type="protein sequence ID" value="KAI6646273.1"/>
    <property type="molecule type" value="Genomic_DNA"/>
</dbReference>
<dbReference type="SMART" id="SM00233">
    <property type="entry name" value="PH"/>
    <property type="match status" value="1"/>
</dbReference>
<dbReference type="InterPro" id="IPR035999">
    <property type="entry name" value="Sec7_dom_sf"/>
</dbReference>
<gene>
    <name evidence="5" type="ORF">LOD99_9304</name>
</gene>
<reference evidence="5 6" key="1">
    <citation type="journal article" date="2023" name="BMC Biol.">
        <title>The compact genome of the sponge Oopsacas minuta (Hexactinellida) is lacking key metazoan core genes.</title>
        <authorList>
            <person name="Santini S."/>
            <person name="Schenkelaars Q."/>
            <person name="Jourda C."/>
            <person name="Duchesne M."/>
            <person name="Belahbib H."/>
            <person name="Rocher C."/>
            <person name="Selva M."/>
            <person name="Riesgo A."/>
            <person name="Vervoort M."/>
            <person name="Leys S.P."/>
            <person name="Kodjabachian L."/>
            <person name="Le Bivic A."/>
            <person name="Borchiellini C."/>
            <person name="Claverie J.M."/>
            <person name="Renard E."/>
        </authorList>
    </citation>
    <scope>NUCLEOTIDE SEQUENCE [LARGE SCALE GENOMIC DNA]</scope>
    <source>
        <strain evidence="5">SPO-2</strain>
    </source>
</reference>
<dbReference type="SMART" id="SM00222">
    <property type="entry name" value="Sec7"/>
    <property type="match status" value="1"/>
</dbReference>
<evidence type="ECO:0000259" key="4">
    <source>
        <dbReference type="PROSITE" id="PS50190"/>
    </source>
</evidence>
<dbReference type="InterPro" id="IPR000904">
    <property type="entry name" value="Sec7_dom"/>
</dbReference>
<dbReference type="InterPro" id="IPR001849">
    <property type="entry name" value="PH_domain"/>
</dbReference>
<dbReference type="SUPFAM" id="SSF48425">
    <property type="entry name" value="Sec7 domain"/>
    <property type="match status" value="1"/>
</dbReference>
<dbReference type="PANTHER" id="PTHR10663">
    <property type="entry name" value="GUANYL-NUCLEOTIDE EXCHANGE FACTOR"/>
    <property type="match status" value="1"/>
</dbReference>
<organism evidence="5 6">
    <name type="scientific">Oopsacas minuta</name>
    <dbReference type="NCBI Taxonomy" id="111878"/>
    <lineage>
        <taxon>Eukaryota</taxon>
        <taxon>Metazoa</taxon>
        <taxon>Porifera</taxon>
        <taxon>Hexactinellida</taxon>
        <taxon>Hexasterophora</taxon>
        <taxon>Lyssacinosida</taxon>
        <taxon>Leucopsacidae</taxon>
        <taxon>Oopsacas</taxon>
    </lineage>
</organism>
<dbReference type="CDD" id="cd00171">
    <property type="entry name" value="Sec7"/>
    <property type="match status" value="1"/>
</dbReference>
<feature type="compositionally biased region" description="Pro residues" evidence="2">
    <location>
        <begin position="66"/>
        <end position="84"/>
    </location>
</feature>
<dbReference type="Gene3D" id="2.30.29.30">
    <property type="entry name" value="Pleckstrin-homology domain (PH domain)/Phosphotyrosine-binding domain (PTB)"/>
    <property type="match status" value="1"/>
</dbReference>
<dbReference type="InterPro" id="IPR023394">
    <property type="entry name" value="Sec7_C_sf"/>
</dbReference>
<evidence type="ECO:0000313" key="5">
    <source>
        <dbReference type="EMBL" id="KAI6646273.1"/>
    </source>
</evidence>
<dbReference type="Proteomes" id="UP001165289">
    <property type="component" value="Unassembled WGS sequence"/>
</dbReference>
<dbReference type="InterPro" id="IPR011993">
    <property type="entry name" value="PH-like_dom_sf"/>
</dbReference>
<proteinExistence type="predicted"/>
<evidence type="ECO:0000313" key="6">
    <source>
        <dbReference type="Proteomes" id="UP001165289"/>
    </source>
</evidence>
<keyword evidence="6" id="KW-1185">Reference proteome</keyword>
<dbReference type="PANTHER" id="PTHR10663:SF376">
    <property type="entry name" value="PH AND SEC7 DOMAIN-CONTAINING PROTEIN"/>
    <property type="match status" value="1"/>
</dbReference>
<accession>A0AAV7JBZ0</accession>
<dbReference type="SUPFAM" id="SSF50729">
    <property type="entry name" value="PH domain-like"/>
    <property type="match status" value="1"/>
</dbReference>
<dbReference type="AlphaFoldDB" id="A0AAV7JBZ0"/>
<feature type="domain" description="SEC7" evidence="4">
    <location>
        <begin position="351"/>
        <end position="521"/>
    </location>
</feature>
<protein>
    <submittedName>
        <fullName evidence="5">Uncharacterized protein</fullName>
    </submittedName>
</protein>
<dbReference type="Pfam" id="PF15410">
    <property type="entry name" value="PH_9"/>
    <property type="match status" value="1"/>
</dbReference>
<dbReference type="GO" id="GO:0032012">
    <property type="term" value="P:regulation of ARF protein signal transduction"/>
    <property type="evidence" value="ECO:0007669"/>
    <property type="project" value="InterPro"/>
</dbReference>
<keyword evidence="1" id="KW-0175">Coiled coil</keyword>
<comment type="caution">
    <text evidence="5">The sequence shown here is derived from an EMBL/GenBank/DDBJ whole genome shotgun (WGS) entry which is preliminary data.</text>
</comment>
<dbReference type="GO" id="GO:0005085">
    <property type="term" value="F:guanyl-nucleotide exchange factor activity"/>
    <property type="evidence" value="ECO:0007669"/>
    <property type="project" value="InterPro"/>
</dbReference>
<dbReference type="Pfam" id="PF01369">
    <property type="entry name" value="Sec7"/>
    <property type="match status" value="1"/>
</dbReference>
<feature type="domain" description="PH" evidence="3">
    <location>
        <begin position="565"/>
        <end position="675"/>
    </location>
</feature>
<feature type="compositionally biased region" description="Polar residues" evidence="2">
    <location>
        <begin position="94"/>
        <end position="103"/>
    </location>
</feature>
<dbReference type="PROSITE" id="PS50190">
    <property type="entry name" value="SEC7"/>
    <property type="match status" value="1"/>
</dbReference>
<dbReference type="PROSITE" id="PS50003">
    <property type="entry name" value="PH_DOMAIN"/>
    <property type="match status" value="1"/>
</dbReference>
<feature type="region of interest" description="Disordered" evidence="2">
    <location>
        <begin position="66"/>
        <end position="103"/>
    </location>
</feature>
<dbReference type="InterPro" id="IPR041681">
    <property type="entry name" value="PH_9"/>
</dbReference>
<evidence type="ECO:0000256" key="1">
    <source>
        <dbReference type="SAM" id="Coils"/>
    </source>
</evidence>
<dbReference type="Gene3D" id="1.10.1000.11">
    <property type="entry name" value="Arf Nucleotide-binding Site Opener,domain 2"/>
    <property type="match status" value="1"/>
</dbReference>
<name>A0AAV7JBZ0_9METZ</name>
<sequence length="811" mass="92447">MHRVYPYTRENIHIRESVLEIISLLYMLKFKKGECDVSPNSIYFQDGELYPASEIIAVSHPYTSQPLPPALHPRTLPKPSPPPSLNSTNGTTTDSCTESTGSENNFENYHTISHAHLPLSQRRILLQIPTVSLPNNRKLSDTVCESIRDKEDSSYLEFYEERPGSLSDLLERDKYATCKPQLMRQSDETNDFGSHPNISHSLSWHRMNPDNRRDSQQEVLFCTKYGSIYCESLEDSLDDDLNSVCSEYSRSTSVISTASSLVSNKDSTKLDAILRKDRSLSSLSLDARIKKRKTPNPPKSDKIGRKNIHMHTTSDIGTENFYGTENKYGSLPHVMRKRSSGYDNPSKLSAPISQIHKLDKVTTHLDKEEMSDIMQKASGMYKLEGYTDQEVCQMLAPDTVEANELGLLYSSFFDFTELGLVDAFRVYLRHLKLEGESQEQDRIVEFFSKRYHACNQQRIGSADAIHVLVCSLLLLNADLHGQNLSKSMTFRDFYDNLLGQCNGKNFPTSALKECYLSVKKKSLETGSKGLQASPIVNVGRPEETGEVTIPIENSMVSVDIATDSKSVKEGPLYIKNITDIDGKRTSGKQRQWRIYYAQIRGPLLVLWSMADTKRFLSDYRRVYPLTHSLARPCPEYAKRNHVLRVNTCQRQVMLIDARDLLDMQGWVSAVNLTAALHSSPPMAGAIEASTTFSRPTIPIGPSKLEKEKQIEFLEKTIDELENDLEKYSPDNFPLEELKNKTKNWVKDMLDYRNFLASELHRYRVYTCCIDLYDKDNLFQQKPVYYLSRLLQNEFEPIIETPEEVPTPKAFS</sequence>
<evidence type="ECO:0000256" key="2">
    <source>
        <dbReference type="SAM" id="MobiDB-lite"/>
    </source>
</evidence>
<evidence type="ECO:0000259" key="3">
    <source>
        <dbReference type="PROSITE" id="PS50003"/>
    </source>
</evidence>
<feature type="coiled-coil region" evidence="1">
    <location>
        <begin position="703"/>
        <end position="730"/>
    </location>
</feature>